<proteinExistence type="predicted"/>
<comment type="caution">
    <text evidence="5">The sequence shown here is derived from an EMBL/GenBank/DDBJ whole genome shotgun (WGS) entry which is preliminary data.</text>
</comment>
<protein>
    <recommendedName>
        <fullName evidence="4">Polyketide synthase extender module SpnB-like Rossmann fold domain-containing protein</fullName>
    </recommendedName>
</protein>
<dbReference type="GO" id="GO:0006633">
    <property type="term" value="P:fatty acid biosynthetic process"/>
    <property type="evidence" value="ECO:0007669"/>
    <property type="project" value="TreeGrafter"/>
</dbReference>
<evidence type="ECO:0000256" key="1">
    <source>
        <dbReference type="ARBA" id="ARBA00022679"/>
    </source>
</evidence>
<evidence type="ECO:0000256" key="3">
    <source>
        <dbReference type="SAM" id="MobiDB-lite"/>
    </source>
</evidence>
<evidence type="ECO:0000313" key="6">
    <source>
        <dbReference type="Proteomes" id="UP000176101"/>
    </source>
</evidence>
<dbReference type="InterPro" id="IPR001227">
    <property type="entry name" value="Ac_transferase_dom_sf"/>
</dbReference>
<dbReference type="Pfam" id="PF22953">
    <property type="entry name" value="SpnB_Rossmann"/>
    <property type="match status" value="1"/>
</dbReference>
<dbReference type="InterPro" id="IPR050091">
    <property type="entry name" value="PKS_NRPS_Biosynth_Enz"/>
</dbReference>
<gene>
    <name evidence="5" type="ORF">AN216_00330</name>
</gene>
<feature type="non-terminal residue" evidence="5">
    <location>
        <position position="295"/>
    </location>
</feature>
<sequence length="295" mass="31065">VEIGPDGTLTAMARGCVDEEGLAFVPLLRKDRPEGDALVGALGRLHVHGKSPDWSALLPEAPTSPDTDRIDLPTYPFQRERYWLDAPFVSRASDGPDSALYAVDWTEVPLPSEDTESARAEVAVLGRTHPDLAALSASVAQGAPAPGVVVLPWPQDSDGQPTQPATHEPATVHAALAEVLAVVQQWLAEERLSGSTLVVLTSGAVAVPSDEVLCPVAASAWGLLRSAQSENPGRFVLIDTDRPRDLTEAGAEAATETASPVLRAVRAGEPQLALRAGTAHAPRLVRHTPGAPRED</sequence>
<dbReference type="PANTHER" id="PTHR43775">
    <property type="entry name" value="FATTY ACID SYNTHASE"/>
    <property type="match status" value="1"/>
</dbReference>
<evidence type="ECO:0000259" key="4">
    <source>
        <dbReference type="Pfam" id="PF22953"/>
    </source>
</evidence>
<dbReference type="GO" id="GO:0004312">
    <property type="term" value="F:fatty acid synthase activity"/>
    <property type="evidence" value="ECO:0007669"/>
    <property type="project" value="TreeGrafter"/>
</dbReference>
<dbReference type="Proteomes" id="UP000176101">
    <property type="component" value="Unassembled WGS sequence"/>
</dbReference>
<feature type="non-terminal residue" evidence="5">
    <location>
        <position position="1"/>
    </location>
</feature>
<dbReference type="STRING" id="1075402.AN216_00330"/>
<feature type="region of interest" description="Disordered" evidence="3">
    <location>
        <begin position="276"/>
        <end position="295"/>
    </location>
</feature>
<reference evidence="5 6" key="1">
    <citation type="journal article" date="2016" name="Front. Microbiol.">
        <title>Comparative Genomics Analysis of Streptomyces Species Reveals Their Adaptation to the Marine Environment and Their Diversity at the Genomic Level.</title>
        <authorList>
            <person name="Tian X."/>
            <person name="Zhang Z."/>
            <person name="Yang T."/>
            <person name="Chen M."/>
            <person name="Li J."/>
            <person name="Chen F."/>
            <person name="Yang J."/>
            <person name="Li W."/>
            <person name="Zhang B."/>
            <person name="Zhang Z."/>
            <person name="Wu J."/>
            <person name="Zhang C."/>
            <person name="Long L."/>
            <person name="Xiao J."/>
        </authorList>
    </citation>
    <scope>NUCLEOTIDE SEQUENCE [LARGE SCALE GENOMIC DNA]</scope>
    <source>
        <strain evidence="5 6">SCSIO 02100</strain>
    </source>
</reference>
<dbReference type="InterPro" id="IPR036291">
    <property type="entry name" value="NAD(P)-bd_dom_sf"/>
</dbReference>
<dbReference type="AlphaFoldDB" id="A0A1E7KQW6"/>
<name>A0A1E7KQW6_9ACTN</name>
<dbReference type="Gene3D" id="3.40.366.10">
    <property type="entry name" value="Malonyl-Coenzyme A Acyl Carrier Protein, domain 2"/>
    <property type="match status" value="1"/>
</dbReference>
<accession>A0A1E7KQW6</accession>
<dbReference type="Gene3D" id="3.40.50.11460">
    <property type="match status" value="1"/>
</dbReference>
<keyword evidence="1" id="KW-0808">Transferase</keyword>
<dbReference type="InterPro" id="IPR055123">
    <property type="entry name" value="SpnB-like_Rossmann"/>
</dbReference>
<dbReference type="Gene3D" id="3.30.70.3290">
    <property type="match status" value="1"/>
</dbReference>
<keyword evidence="6" id="KW-1185">Reference proteome</keyword>
<feature type="domain" description="Polyketide synthase extender module SpnB-like Rossmann fold" evidence="4">
    <location>
        <begin position="174"/>
        <end position="284"/>
    </location>
</feature>
<evidence type="ECO:0000256" key="2">
    <source>
        <dbReference type="ARBA" id="ARBA00023268"/>
    </source>
</evidence>
<dbReference type="PANTHER" id="PTHR43775:SF51">
    <property type="entry name" value="INACTIVE PHENOLPHTHIOCEROL SYNTHESIS POLYKETIDE SYNTHASE TYPE I PKS1-RELATED"/>
    <property type="match status" value="1"/>
</dbReference>
<dbReference type="RefSeq" id="WP_420855671.1">
    <property type="nucleotide sequence ID" value="NZ_LJGU01000069.1"/>
</dbReference>
<dbReference type="SUPFAM" id="SSF51735">
    <property type="entry name" value="NAD(P)-binding Rossmann-fold domains"/>
    <property type="match status" value="1"/>
</dbReference>
<dbReference type="PATRIC" id="fig|1075402.3.peg.68"/>
<dbReference type="EMBL" id="LJGU01000069">
    <property type="protein sequence ID" value="OEV06315.1"/>
    <property type="molecule type" value="Genomic_DNA"/>
</dbReference>
<organism evidence="5 6">
    <name type="scientific">Streptomyces oceani</name>
    <dbReference type="NCBI Taxonomy" id="1075402"/>
    <lineage>
        <taxon>Bacteria</taxon>
        <taxon>Bacillati</taxon>
        <taxon>Actinomycetota</taxon>
        <taxon>Actinomycetes</taxon>
        <taxon>Kitasatosporales</taxon>
        <taxon>Streptomycetaceae</taxon>
        <taxon>Streptomyces</taxon>
    </lineage>
</organism>
<keyword evidence="2" id="KW-0511">Multifunctional enzyme</keyword>
<evidence type="ECO:0000313" key="5">
    <source>
        <dbReference type="EMBL" id="OEV06315.1"/>
    </source>
</evidence>